<reference evidence="3 4" key="1">
    <citation type="submission" date="2016-11" db="EMBL/GenBank/DDBJ databases">
        <authorList>
            <person name="Jaros S."/>
            <person name="Januszkiewicz K."/>
            <person name="Wedrychowicz H."/>
        </authorList>
    </citation>
    <scope>NUCLEOTIDE SEQUENCE [LARGE SCALE GENOMIC DNA]</scope>
    <source>
        <strain evidence="3 4">GAS95</strain>
    </source>
</reference>
<proteinExistence type="predicted"/>
<dbReference type="GO" id="GO:0016126">
    <property type="term" value="P:sterol biosynthetic process"/>
    <property type="evidence" value="ECO:0007669"/>
    <property type="project" value="TreeGrafter"/>
</dbReference>
<dbReference type="PANTHER" id="PTHR44068:SF1">
    <property type="entry name" value="HYPOTHETICAL LOC100005854"/>
    <property type="match status" value="1"/>
</dbReference>
<sequence>MDQTSDSPNDLVANLDESVLLPQLGCPSGEVGVAVGDMLQRSNEAVINASFDLLDLHAGEQILEVGLGNGGHIPAVLSRAPGLRYAGVDISPTMIEVARSRNAFSIARKQVVLEVADVSLLPFADHTFDKAVAINTVYFWTSLAAGLREIRRVLRSNGVLAIAAITPDAAIEMPFAAYGFAVYDALALELACMAAGFNQVRIEPFVEPLTNPQAEAAPREFFLVSASASNG</sequence>
<dbReference type="Gene3D" id="3.40.50.150">
    <property type="entry name" value="Vaccinia Virus protein VP39"/>
    <property type="match status" value="1"/>
</dbReference>
<keyword evidence="3" id="KW-0489">Methyltransferase</keyword>
<dbReference type="GO" id="GO:0032259">
    <property type="term" value="P:methylation"/>
    <property type="evidence" value="ECO:0007669"/>
    <property type="project" value="UniProtKB-KW"/>
</dbReference>
<organism evidence="3 4">
    <name type="scientific">Paraburkholderia phenazinium</name>
    <dbReference type="NCBI Taxonomy" id="60549"/>
    <lineage>
        <taxon>Bacteria</taxon>
        <taxon>Pseudomonadati</taxon>
        <taxon>Pseudomonadota</taxon>
        <taxon>Betaproteobacteria</taxon>
        <taxon>Burkholderiales</taxon>
        <taxon>Burkholderiaceae</taxon>
        <taxon>Paraburkholderia</taxon>
    </lineage>
</organism>
<name>A0A1N6F6J3_9BURK</name>
<evidence type="ECO:0000259" key="2">
    <source>
        <dbReference type="Pfam" id="PF08241"/>
    </source>
</evidence>
<feature type="domain" description="Methyltransferase type 11" evidence="2">
    <location>
        <begin position="63"/>
        <end position="162"/>
    </location>
</feature>
<dbReference type="AlphaFoldDB" id="A0A1N6F6J3"/>
<dbReference type="InterPro" id="IPR029063">
    <property type="entry name" value="SAM-dependent_MTases_sf"/>
</dbReference>
<dbReference type="Proteomes" id="UP000185151">
    <property type="component" value="Unassembled WGS sequence"/>
</dbReference>
<evidence type="ECO:0000313" key="3">
    <source>
        <dbReference type="EMBL" id="SIN90859.1"/>
    </source>
</evidence>
<keyword evidence="1 3" id="KW-0808">Transferase</keyword>
<dbReference type="EMBL" id="FSRU01000001">
    <property type="protein sequence ID" value="SIN90859.1"/>
    <property type="molecule type" value="Genomic_DNA"/>
</dbReference>
<protein>
    <submittedName>
        <fullName evidence="3">Methyltransferase domain-containing protein</fullName>
    </submittedName>
</protein>
<dbReference type="SUPFAM" id="SSF53335">
    <property type="entry name" value="S-adenosyl-L-methionine-dependent methyltransferases"/>
    <property type="match status" value="1"/>
</dbReference>
<dbReference type="OrthoDB" id="9760689at2"/>
<gene>
    <name evidence="3" type="ORF">SAMN05444165_0024</name>
</gene>
<evidence type="ECO:0000313" key="4">
    <source>
        <dbReference type="Proteomes" id="UP000185151"/>
    </source>
</evidence>
<dbReference type="InterPro" id="IPR050447">
    <property type="entry name" value="Erg6_SMT_methyltransf"/>
</dbReference>
<accession>A0A1N6F6J3</accession>
<keyword evidence="4" id="KW-1185">Reference proteome</keyword>
<dbReference type="InterPro" id="IPR013216">
    <property type="entry name" value="Methyltransf_11"/>
</dbReference>
<evidence type="ECO:0000256" key="1">
    <source>
        <dbReference type="ARBA" id="ARBA00022679"/>
    </source>
</evidence>
<dbReference type="CDD" id="cd02440">
    <property type="entry name" value="AdoMet_MTases"/>
    <property type="match status" value="1"/>
</dbReference>
<dbReference type="Pfam" id="PF08241">
    <property type="entry name" value="Methyltransf_11"/>
    <property type="match status" value="1"/>
</dbReference>
<dbReference type="RefSeq" id="WP_083640173.1">
    <property type="nucleotide sequence ID" value="NZ_FSRU01000001.1"/>
</dbReference>
<dbReference type="PANTHER" id="PTHR44068">
    <property type="entry name" value="ZGC:194242"/>
    <property type="match status" value="1"/>
</dbReference>
<dbReference type="GO" id="GO:0003838">
    <property type="term" value="F:sterol 24-C-methyltransferase activity"/>
    <property type="evidence" value="ECO:0007669"/>
    <property type="project" value="TreeGrafter"/>
</dbReference>